<keyword evidence="2" id="KW-1185">Reference proteome</keyword>
<comment type="caution">
    <text evidence="1">The sequence shown here is derived from an EMBL/GenBank/DDBJ whole genome shotgun (WGS) entry which is preliminary data.</text>
</comment>
<evidence type="ECO:0000313" key="2">
    <source>
        <dbReference type="Proteomes" id="UP001060085"/>
    </source>
</evidence>
<gene>
    <name evidence="1" type="ORF">M9H77_20090</name>
</gene>
<dbReference type="EMBL" id="CM044705">
    <property type="protein sequence ID" value="KAI5660767.1"/>
    <property type="molecule type" value="Genomic_DNA"/>
</dbReference>
<accession>A0ACC0AL71</accession>
<protein>
    <submittedName>
        <fullName evidence="1">Uncharacterized protein</fullName>
    </submittedName>
</protein>
<sequence length="305" mass="36056">MSQAAKQEVSLQFSPPNFLYCWFLVWKRLETLTIDASLKQQPPNVPLIVASREDPVCELFETESDCESRERDEQNEQQYSEEDFEMLNANQPEESEEQIQITDVEIQQVFHQEKAEEPRVGTFYNNIEELFDSYLAYARDRGFSITKKSASKGTGCVRKYQTISCDRGRKSTAYVRTKRINCPARLSAILRENGMWQDVRRFHERYLLRRWRKDVHRRYKRIFFDEGYPHMTIEFAKFKELEKIFNDVADIALSSHEKTLKFKQILESSKDKLLNWNLVESITPNDSEVHVESMHRKERKGSIGS</sequence>
<dbReference type="Proteomes" id="UP001060085">
    <property type="component" value="Linkage Group LG05"/>
</dbReference>
<reference evidence="2" key="1">
    <citation type="journal article" date="2023" name="Nat. Plants">
        <title>Single-cell RNA sequencing provides a high-resolution roadmap for understanding the multicellular compartmentation of specialized metabolism.</title>
        <authorList>
            <person name="Sun S."/>
            <person name="Shen X."/>
            <person name="Li Y."/>
            <person name="Li Y."/>
            <person name="Wang S."/>
            <person name="Li R."/>
            <person name="Zhang H."/>
            <person name="Shen G."/>
            <person name="Guo B."/>
            <person name="Wei J."/>
            <person name="Xu J."/>
            <person name="St-Pierre B."/>
            <person name="Chen S."/>
            <person name="Sun C."/>
        </authorList>
    </citation>
    <scope>NUCLEOTIDE SEQUENCE [LARGE SCALE GENOMIC DNA]</scope>
</reference>
<name>A0ACC0AL71_CATRO</name>
<proteinExistence type="predicted"/>
<organism evidence="1 2">
    <name type="scientific">Catharanthus roseus</name>
    <name type="common">Madagascar periwinkle</name>
    <name type="synonym">Vinca rosea</name>
    <dbReference type="NCBI Taxonomy" id="4058"/>
    <lineage>
        <taxon>Eukaryota</taxon>
        <taxon>Viridiplantae</taxon>
        <taxon>Streptophyta</taxon>
        <taxon>Embryophyta</taxon>
        <taxon>Tracheophyta</taxon>
        <taxon>Spermatophyta</taxon>
        <taxon>Magnoliopsida</taxon>
        <taxon>eudicotyledons</taxon>
        <taxon>Gunneridae</taxon>
        <taxon>Pentapetalae</taxon>
        <taxon>asterids</taxon>
        <taxon>lamiids</taxon>
        <taxon>Gentianales</taxon>
        <taxon>Apocynaceae</taxon>
        <taxon>Rauvolfioideae</taxon>
        <taxon>Vinceae</taxon>
        <taxon>Catharanthinae</taxon>
        <taxon>Catharanthus</taxon>
    </lineage>
</organism>
<evidence type="ECO:0000313" key="1">
    <source>
        <dbReference type="EMBL" id="KAI5660767.1"/>
    </source>
</evidence>